<keyword evidence="8" id="KW-1185">Reference proteome</keyword>
<dbReference type="AlphaFoldDB" id="G5JL55"/>
<keyword evidence="2" id="KW-0378">Hydrolase</keyword>
<dbReference type="GO" id="GO:0005737">
    <property type="term" value="C:cytoplasm"/>
    <property type="evidence" value="ECO:0007669"/>
    <property type="project" value="TreeGrafter"/>
</dbReference>
<comment type="similarity">
    <text evidence="4">Belongs to the SIMIBI class G3E GTPase family. ZNG1 subfamily.</text>
</comment>
<proteinExistence type="inferred from homology"/>
<keyword evidence="1" id="KW-0547">Nucleotide-binding</keyword>
<accession>G5JL55</accession>
<evidence type="ECO:0000256" key="3">
    <source>
        <dbReference type="ARBA" id="ARBA00023186"/>
    </source>
</evidence>
<dbReference type="GO" id="GO:0000166">
    <property type="term" value="F:nucleotide binding"/>
    <property type="evidence" value="ECO:0007669"/>
    <property type="project" value="UniProtKB-KW"/>
</dbReference>
<dbReference type="Gene3D" id="3.30.1220.10">
    <property type="entry name" value="CobW-like, C-terminal domain"/>
    <property type="match status" value="1"/>
</dbReference>
<dbReference type="InterPro" id="IPR051316">
    <property type="entry name" value="Zinc-reg_GTPase_activator"/>
</dbReference>
<gene>
    <name evidence="7" type="ORF">SS7213T_11100</name>
</gene>
<dbReference type="InterPro" id="IPR003495">
    <property type="entry name" value="CobW/HypB/UreG_nucleotide-bd"/>
</dbReference>
<evidence type="ECO:0000313" key="7">
    <source>
        <dbReference type="EMBL" id="EHJ07073.1"/>
    </source>
</evidence>
<sequence length="308" mass="35072">MKKIKNEKIKITIINGFLGSGKTTLLTQYIHELLKNDEKVNIIMNEFGSFDIDSNHIADDIEVRSLINGCVCCDLKQDLVNEIEALINSEKVEHIIIEATGIAHPLEIMVACQDPLIVNYCQKPYVIGVLDAKRFLDRSQYSDNTVMLMEEQLKLSDAIVINKIDLIDEDSLVIILSELQGINPSAIKLEATYGKISFEQLTNNNDRKDMTHQHSHHHGITSLKYTFTGPIERQLFYQFILKLPDNVLRLKGYVTFKDATTDIYEFQYAYGLPEYGVVSGDLPLTIVIIGEEMDVNQLRNQLDMLQFT</sequence>
<keyword evidence="3" id="KW-0143">Chaperone</keyword>
<dbReference type="GO" id="GO:0016787">
    <property type="term" value="F:hydrolase activity"/>
    <property type="evidence" value="ECO:0007669"/>
    <property type="project" value="UniProtKB-KW"/>
</dbReference>
<dbReference type="PANTHER" id="PTHR13748:SF62">
    <property type="entry name" value="COBW DOMAIN-CONTAINING PROTEIN"/>
    <property type="match status" value="1"/>
</dbReference>
<reference evidence="7 8" key="1">
    <citation type="journal article" date="2012" name="BMC Genomics">
        <title>Comparative genomic analysis of the genus Staphylococcus including Staphylococcus aureus and its newly described sister species Staphylococcus simiae.</title>
        <authorList>
            <person name="Suzuki H."/>
            <person name="Lefebure T."/>
            <person name="Pavinski Bitar P."/>
            <person name="Stanhope M.J."/>
        </authorList>
    </citation>
    <scope>NUCLEOTIDE SEQUENCE [LARGE SCALE GENOMIC DNA]</scope>
    <source>
        <strain evidence="7 8">CCM 7213</strain>
    </source>
</reference>
<dbReference type="InterPro" id="IPR036627">
    <property type="entry name" value="CobW-likC_sf"/>
</dbReference>
<dbReference type="InterPro" id="IPR027417">
    <property type="entry name" value="P-loop_NTPase"/>
</dbReference>
<evidence type="ECO:0000313" key="8">
    <source>
        <dbReference type="Proteomes" id="UP000005413"/>
    </source>
</evidence>
<dbReference type="Gene3D" id="3.40.50.300">
    <property type="entry name" value="P-loop containing nucleotide triphosphate hydrolases"/>
    <property type="match status" value="1"/>
</dbReference>
<feature type="domain" description="CobW C-terminal" evidence="6">
    <location>
        <begin position="220"/>
        <end position="306"/>
    </location>
</feature>
<dbReference type="InterPro" id="IPR011629">
    <property type="entry name" value="CobW-like_C"/>
</dbReference>
<evidence type="ECO:0000256" key="1">
    <source>
        <dbReference type="ARBA" id="ARBA00022741"/>
    </source>
</evidence>
<name>G5JL55_9STAP</name>
<dbReference type="EMBL" id="AEUN01000502">
    <property type="protein sequence ID" value="EHJ07073.1"/>
    <property type="molecule type" value="Genomic_DNA"/>
</dbReference>
<comment type="catalytic activity">
    <reaction evidence="5">
        <text>GTP + H2O = GDP + phosphate + H(+)</text>
        <dbReference type="Rhea" id="RHEA:19669"/>
        <dbReference type="ChEBI" id="CHEBI:15377"/>
        <dbReference type="ChEBI" id="CHEBI:15378"/>
        <dbReference type="ChEBI" id="CHEBI:37565"/>
        <dbReference type="ChEBI" id="CHEBI:43474"/>
        <dbReference type="ChEBI" id="CHEBI:58189"/>
    </reaction>
    <physiologicalReaction direction="left-to-right" evidence="5">
        <dbReference type="Rhea" id="RHEA:19670"/>
    </physiologicalReaction>
</comment>
<dbReference type="Pfam" id="PF07683">
    <property type="entry name" value="CobW_C"/>
    <property type="match status" value="1"/>
</dbReference>
<evidence type="ECO:0000256" key="2">
    <source>
        <dbReference type="ARBA" id="ARBA00022801"/>
    </source>
</evidence>
<evidence type="ECO:0000256" key="4">
    <source>
        <dbReference type="ARBA" id="ARBA00034320"/>
    </source>
</evidence>
<evidence type="ECO:0000259" key="6">
    <source>
        <dbReference type="SMART" id="SM00833"/>
    </source>
</evidence>
<comment type="caution">
    <text evidence="7">The sequence shown here is derived from an EMBL/GenBank/DDBJ whole genome shotgun (WGS) entry which is preliminary data.</text>
</comment>
<dbReference type="Proteomes" id="UP000005413">
    <property type="component" value="Unassembled WGS sequence"/>
</dbReference>
<dbReference type="CDD" id="cd03112">
    <property type="entry name" value="CobW-like"/>
    <property type="match status" value="1"/>
</dbReference>
<dbReference type="SUPFAM" id="SSF52540">
    <property type="entry name" value="P-loop containing nucleoside triphosphate hydrolases"/>
    <property type="match status" value="1"/>
</dbReference>
<dbReference type="PATRIC" id="fig|911238.3.peg.1962"/>
<dbReference type="OrthoDB" id="9808822at2"/>
<organism evidence="7 8">
    <name type="scientific">Staphylococcus simiae CCM 7213 = CCUG 51256</name>
    <dbReference type="NCBI Taxonomy" id="911238"/>
    <lineage>
        <taxon>Bacteria</taxon>
        <taxon>Bacillati</taxon>
        <taxon>Bacillota</taxon>
        <taxon>Bacilli</taxon>
        <taxon>Bacillales</taxon>
        <taxon>Staphylococcaceae</taxon>
        <taxon>Staphylococcus</taxon>
    </lineage>
</organism>
<dbReference type="SUPFAM" id="SSF90002">
    <property type="entry name" value="Hypothetical protein YjiA, C-terminal domain"/>
    <property type="match status" value="1"/>
</dbReference>
<protein>
    <recommendedName>
        <fullName evidence="6">CobW C-terminal domain-containing protein</fullName>
    </recommendedName>
</protein>
<dbReference type="RefSeq" id="WP_002464905.1">
    <property type="nucleotide sequence ID" value="NZ_AEUN01000502.1"/>
</dbReference>
<dbReference type="Pfam" id="PF02492">
    <property type="entry name" value="cobW"/>
    <property type="match status" value="1"/>
</dbReference>
<evidence type="ECO:0000256" key="5">
    <source>
        <dbReference type="ARBA" id="ARBA00049117"/>
    </source>
</evidence>
<dbReference type="SMART" id="SM00833">
    <property type="entry name" value="CobW_C"/>
    <property type="match status" value="1"/>
</dbReference>
<dbReference type="PANTHER" id="PTHR13748">
    <property type="entry name" value="COBW-RELATED"/>
    <property type="match status" value="1"/>
</dbReference>